<proteinExistence type="predicted"/>
<keyword evidence="2" id="KW-1185">Reference proteome</keyword>
<dbReference type="InterPro" id="IPR043721">
    <property type="entry name" value="DUF5662"/>
</dbReference>
<evidence type="ECO:0000313" key="2">
    <source>
        <dbReference type="Proteomes" id="UP000637074"/>
    </source>
</evidence>
<sequence length="55" mass="6595">MLHAYWRNFLYILNHKVNVLVECWKEGLYIQGIIHDWSKFSLLFIFTAALRLVGL</sequence>
<dbReference type="EMBL" id="BNDS01000012">
    <property type="protein sequence ID" value="GHH99461.1"/>
    <property type="molecule type" value="Genomic_DNA"/>
</dbReference>
<reference evidence="1 2" key="1">
    <citation type="journal article" date="2022" name="Int. J. Syst. Evol. Microbiol.">
        <title>Neobacillus kokaensis sp. nov., isolated from soil.</title>
        <authorList>
            <person name="Yuki K."/>
            <person name="Matsubara H."/>
            <person name="Yamaguchi S."/>
        </authorList>
    </citation>
    <scope>NUCLEOTIDE SEQUENCE [LARGE SCALE GENOMIC DNA]</scope>
    <source>
        <strain evidence="1 2">LOB 377</strain>
    </source>
</reference>
<accession>A0ABQ3NAI8</accession>
<protein>
    <submittedName>
        <fullName evidence="1">Uncharacterized protein</fullName>
    </submittedName>
</protein>
<dbReference type="RefSeq" id="WP_223282722.1">
    <property type="nucleotide sequence ID" value="NZ_BNDS01000012.1"/>
</dbReference>
<dbReference type="Proteomes" id="UP000637074">
    <property type="component" value="Unassembled WGS sequence"/>
</dbReference>
<dbReference type="Pfam" id="PF18907">
    <property type="entry name" value="DUF5662"/>
    <property type="match status" value="1"/>
</dbReference>
<comment type="caution">
    <text evidence="1">The sequence shown here is derived from an EMBL/GenBank/DDBJ whole genome shotgun (WGS) entry which is preliminary data.</text>
</comment>
<gene>
    <name evidence="1" type="ORF">AM1BK_30040</name>
</gene>
<evidence type="ECO:0000313" key="1">
    <source>
        <dbReference type="EMBL" id="GHH99461.1"/>
    </source>
</evidence>
<organism evidence="1 2">
    <name type="scientific">Neobacillus kokaensis</name>
    <dbReference type="NCBI Taxonomy" id="2759023"/>
    <lineage>
        <taxon>Bacteria</taxon>
        <taxon>Bacillati</taxon>
        <taxon>Bacillota</taxon>
        <taxon>Bacilli</taxon>
        <taxon>Bacillales</taxon>
        <taxon>Bacillaceae</taxon>
        <taxon>Neobacillus</taxon>
    </lineage>
</organism>
<name>A0ABQ3NAI8_9BACI</name>